<dbReference type="AlphaFoldDB" id="A0A3N5DGI3"/>
<dbReference type="OrthoDB" id="7405546at2"/>
<protein>
    <submittedName>
        <fullName evidence="1">EcsC family protein</fullName>
    </submittedName>
</protein>
<evidence type="ECO:0000313" key="2">
    <source>
        <dbReference type="Proteomes" id="UP000275232"/>
    </source>
</evidence>
<dbReference type="PANTHER" id="PTHR41260">
    <property type="entry name" value="PROTEIN ECSC"/>
    <property type="match status" value="1"/>
</dbReference>
<dbReference type="EMBL" id="RPFZ01000001">
    <property type="protein sequence ID" value="RPF70792.1"/>
    <property type="molecule type" value="Genomic_DNA"/>
</dbReference>
<comment type="caution">
    <text evidence="1">The sequence shown here is derived from an EMBL/GenBank/DDBJ whole genome shotgun (WGS) entry which is preliminary data.</text>
</comment>
<evidence type="ECO:0000313" key="1">
    <source>
        <dbReference type="EMBL" id="RPF70792.1"/>
    </source>
</evidence>
<gene>
    <name evidence="1" type="ORF">EG799_03525</name>
</gene>
<dbReference type="InterPro" id="IPR024787">
    <property type="entry name" value="EcsC"/>
</dbReference>
<organism evidence="1 2">
    <name type="scientific">Aurantiacibacter spongiae</name>
    <dbReference type="NCBI Taxonomy" id="2488860"/>
    <lineage>
        <taxon>Bacteria</taxon>
        <taxon>Pseudomonadati</taxon>
        <taxon>Pseudomonadota</taxon>
        <taxon>Alphaproteobacteria</taxon>
        <taxon>Sphingomonadales</taxon>
        <taxon>Erythrobacteraceae</taxon>
        <taxon>Aurantiacibacter</taxon>
    </lineage>
</organism>
<sequence>MDIRRDQQRYRRSKPSWLGRGIERLTHPVGSALAGAVPKWPVQKIVEGIDTAVGAPPLTELNHDPADADAARSAAKRIERIARTVNGASGAAAGFGGALTASLDIPGTIAIALRNVRDTGVAYGFSDRGAEERMFRMQILELATLNDREERRRRMDALEASIAEDGSLRHVDPNAAKPLVDQVVERVSRALALASLRNRLGMVVPVIGSAVGAAVNSSFQSDVSKAARFGYQARWLKRHEDVIDASA</sequence>
<dbReference type="RefSeq" id="WP_123878605.1">
    <property type="nucleotide sequence ID" value="NZ_RPFZ01000001.1"/>
</dbReference>
<dbReference type="Pfam" id="PF12787">
    <property type="entry name" value="EcsC"/>
    <property type="match status" value="1"/>
</dbReference>
<accession>A0A3N5DGI3</accession>
<keyword evidence="2" id="KW-1185">Reference proteome</keyword>
<dbReference type="Proteomes" id="UP000275232">
    <property type="component" value="Unassembled WGS sequence"/>
</dbReference>
<proteinExistence type="predicted"/>
<reference evidence="1 2" key="1">
    <citation type="submission" date="2018-11" db="EMBL/GenBank/DDBJ databases">
        <title>Erythrobacter spongiae sp. nov., isolated from a marine sponge.</title>
        <authorList>
            <person name="Zhuang L."/>
            <person name="Luo L."/>
        </authorList>
    </citation>
    <scope>NUCLEOTIDE SEQUENCE [LARGE SCALE GENOMIC DNA]</scope>
    <source>
        <strain evidence="1 2">HN-E23</strain>
    </source>
</reference>
<dbReference type="PANTHER" id="PTHR41260:SF1">
    <property type="entry name" value="PROTEIN ECSC"/>
    <property type="match status" value="1"/>
</dbReference>
<name>A0A3N5DGI3_9SPHN</name>